<feature type="signal peptide" evidence="1">
    <location>
        <begin position="1"/>
        <end position="29"/>
    </location>
</feature>
<dbReference type="PANTHER" id="PTHR42941:SF1">
    <property type="entry name" value="SLL1037 PROTEIN"/>
    <property type="match status" value="1"/>
</dbReference>
<name>A0ABT7IGE5_9GAMM</name>
<dbReference type="EMBL" id="JASSVS010000012">
    <property type="protein sequence ID" value="MDL0433247.1"/>
    <property type="molecule type" value="Genomic_DNA"/>
</dbReference>
<dbReference type="Pfam" id="PF16868">
    <property type="entry name" value="NMT1_3"/>
    <property type="match status" value="1"/>
</dbReference>
<dbReference type="RefSeq" id="WP_285392891.1">
    <property type="nucleotide sequence ID" value="NZ_JASSVS010000012.1"/>
</dbReference>
<organism evidence="2 3">
    <name type="scientific">Marinobacter azerbaijanicus</name>
    <dbReference type="NCBI Taxonomy" id="3050455"/>
    <lineage>
        <taxon>Bacteria</taxon>
        <taxon>Pseudomonadati</taxon>
        <taxon>Pseudomonadota</taxon>
        <taxon>Gammaproteobacteria</taxon>
        <taxon>Pseudomonadales</taxon>
        <taxon>Marinobacteraceae</taxon>
        <taxon>Marinobacter</taxon>
    </lineage>
</organism>
<sequence length="349" mass="38856">MGNNITKQLFLRGAILALSIFSMSQWAMAQEEDDKFSLTVTGAGVQGYYKVVYETFNGILRDEYPEASVTFRPSSPAGGLVFIADGKADLSLAAGAPEIQYAIEGKPPYPRSLKGDLRSVMQLFNTQTFHFVLNKDVADEYGVYSFADIAKKKPPLTIAINRQGNLQVVDVAKDIFEAHGFSIEDLQSWGGQVSWVASGTGLEQLQDRKADMFMNVRFVPDARVNEIIRSQDLVWVEADQDALESVADKWGYEVITIDQSNYPELMDTSQPTITQWSALLAGPHVPDAVVYKFIKALVDNKKRVQQVHPSLKAFSAEEAVKIVNLDVPLHPGAERFYRELDLLEQGKTR</sequence>
<keyword evidence="3" id="KW-1185">Reference proteome</keyword>
<dbReference type="SUPFAM" id="SSF53850">
    <property type="entry name" value="Periplasmic binding protein-like II"/>
    <property type="match status" value="1"/>
</dbReference>
<evidence type="ECO:0000313" key="3">
    <source>
        <dbReference type="Proteomes" id="UP001227964"/>
    </source>
</evidence>
<comment type="caution">
    <text evidence="2">The sequence shown here is derived from an EMBL/GenBank/DDBJ whole genome shotgun (WGS) entry which is preliminary data.</text>
</comment>
<evidence type="ECO:0000256" key="1">
    <source>
        <dbReference type="SAM" id="SignalP"/>
    </source>
</evidence>
<proteinExistence type="predicted"/>
<accession>A0ABT7IGE5</accession>
<protein>
    <submittedName>
        <fullName evidence="2">TAXI family TRAP transporter solute-binding subunit</fullName>
    </submittedName>
</protein>
<gene>
    <name evidence="2" type="ORF">QPM17_19075</name>
</gene>
<dbReference type="Gene3D" id="3.40.190.10">
    <property type="entry name" value="Periplasmic binding protein-like II"/>
    <property type="match status" value="2"/>
</dbReference>
<feature type="chain" id="PRO_5046548584" evidence="1">
    <location>
        <begin position="30"/>
        <end position="349"/>
    </location>
</feature>
<dbReference type="InterPro" id="IPR011852">
    <property type="entry name" value="TRAP_TAXI"/>
</dbReference>
<dbReference type="Proteomes" id="UP001227964">
    <property type="component" value="Unassembled WGS sequence"/>
</dbReference>
<dbReference type="NCBIfam" id="TIGR02122">
    <property type="entry name" value="TRAP_TAXI"/>
    <property type="match status" value="1"/>
</dbReference>
<evidence type="ECO:0000313" key="2">
    <source>
        <dbReference type="EMBL" id="MDL0433247.1"/>
    </source>
</evidence>
<reference evidence="2 3" key="1">
    <citation type="submission" date="2023-06" db="EMBL/GenBank/DDBJ databases">
        <title>Marinobacter azerbaijanicus a moderately halophilic, isolated from Urmia Lake in Azerbaijan region of Iran.</title>
        <authorList>
            <person name="Sanchez-Porro C."/>
            <person name="Aghdam E.M."/>
            <person name="Saheb S.M."/>
            <person name="Tarhriz V."/>
            <person name="Kazemi E."/>
            <person name="Ammozegar M.A."/>
            <person name="Ventosa A."/>
            <person name="Hejazi M.S."/>
        </authorList>
    </citation>
    <scope>NUCLEOTIDE SEQUENCE [LARGE SCALE GENOMIC DNA]</scope>
    <source>
        <strain evidence="2 3">TBZ242</strain>
    </source>
</reference>
<dbReference type="PANTHER" id="PTHR42941">
    <property type="entry name" value="SLL1037 PROTEIN"/>
    <property type="match status" value="1"/>
</dbReference>
<keyword evidence="1" id="KW-0732">Signal</keyword>